<gene>
    <name evidence="2" type="ORF">MAGMO_2160</name>
</gene>
<evidence type="ECO:0000259" key="1">
    <source>
        <dbReference type="Pfam" id="PF02811"/>
    </source>
</evidence>
<dbReference type="GO" id="GO:0005829">
    <property type="term" value="C:cytosol"/>
    <property type="evidence" value="ECO:0007669"/>
    <property type="project" value="TreeGrafter"/>
</dbReference>
<protein>
    <recommendedName>
        <fullName evidence="1">PHP domain-containing protein</fullName>
    </recommendedName>
</protein>
<accession>A0A1S7LKN0</accession>
<dbReference type="GO" id="GO:0042578">
    <property type="term" value="F:phosphoric ester hydrolase activity"/>
    <property type="evidence" value="ECO:0007669"/>
    <property type="project" value="TreeGrafter"/>
</dbReference>
<dbReference type="SUPFAM" id="SSF89550">
    <property type="entry name" value="PHP domain-like"/>
    <property type="match status" value="1"/>
</dbReference>
<dbReference type="PANTHER" id="PTHR36928">
    <property type="entry name" value="PHOSPHATASE YCDX-RELATED"/>
    <property type="match status" value="1"/>
</dbReference>
<dbReference type="InterPro" id="IPR004013">
    <property type="entry name" value="PHP_dom"/>
</dbReference>
<proteinExistence type="predicted"/>
<dbReference type="InterPro" id="IPR016195">
    <property type="entry name" value="Pol/histidinol_Pase-like"/>
</dbReference>
<dbReference type="PANTHER" id="PTHR36928:SF1">
    <property type="entry name" value="PHOSPHATASE YCDX-RELATED"/>
    <property type="match status" value="1"/>
</dbReference>
<dbReference type="Pfam" id="PF02811">
    <property type="entry name" value="PHP"/>
    <property type="match status" value="1"/>
</dbReference>
<dbReference type="AlphaFoldDB" id="A0A1S7LKN0"/>
<evidence type="ECO:0000313" key="2">
    <source>
        <dbReference type="EMBL" id="CRH06326.1"/>
    </source>
</evidence>
<organism evidence="2">
    <name type="scientific">Magnetococcus massalia (strain MO-1)</name>
    <dbReference type="NCBI Taxonomy" id="451514"/>
    <lineage>
        <taxon>Bacteria</taxon>
        <taxon>Pseudomonadati</taxon>
        <taxon>Pseudomonadota</taxon>
        <taxon>Magnetococcia</taxon>
        <taxon>Magnetococcales</taxon>
        <taxon>Magnetococcaceae</taxon>
        <taxon>Magnetococcus</taxon>
    </lineage>
</organism>
<dbReference type="InterPro" id="IPR050243">
    <property type="entry name" value="PHP_phosphatase"/>
</dbReference>
<dbReference type="GO" id="GO:0008270">
    <property type="term" value="F:zinc ion binding"/>
    <property type="evidence" value="ECO:0007669"/>
    <property type="project" value="TreeGrafter"/>
</dbReference>
<dbReference type="EMBL" id="LO017727">
    <property type="protein sequence ID" value="CRH06326.1"/>
    <property type="molecule type" value="Genomic_DNA"/>
</dbReference>
<sequence length="257" mass="28933">MNAIEIAISHKRTLIGKERARYFPTLAEMRQNGVPKWEFHVHSDHSDGRSDIDAIIREAQEQGLAQLAITEHTEEDLVAGPGWFGIYKADIERARSKLPPGLTLHMGLEVPVMDDHGHLELTEQMWQQCEFILGAVHAYPGFGWFKDHHIEDYDAIEREHRALMGLAGNPMVDAIAHPGGICNRFITPFPWELLEEVIIKAVANGIAIEWNPAYFDDAHTFLSLCEKHNARICLGSNAHAPEQMGSAWQTVERFLAG</sequence>
<feature type="domain" description="PHP" evidence="1">
    <location>
        <begin position="39"/>
        <end position="211"/>
    </location>
</feature>
<name>A0A1S7LKN0_MAGMO</name>
<dbReference type="Gene3D" id="3.20.20.140">
    <property type="entry name" value="Metal-dependent hydrolases"/>
    <property type="match status" value="1"/>
</dbReference>
<reference evidence="2" key="1">
    <citation type="submission" date="2015-04" db="EMBL/GenBank/DDBJ databases">
        <authorList>
            <person name="Syromyatnikov M.Y."/>
            <person name="Popov V.N."/>
        </authorList>
    </citation>
    <scope>NUCLEOTIDE SEQUENCE</scope>
    <source>
        <strain evidence="2">MO-1</strain>
    </source>
</reference>